<comment type="function">
    <text evidence="4">Catalyzes the ATP-dependent conversion of 5-aminoimidazole ribonucleotide (AIR) and HCO(3)(-) to N5-carboxyaminoimidazole ribonucleotide (N5-CAIR).</text>
</comment>
<dbReference type="GO" id="GO:0005524">
    <property type="term" value="F:ATP binding"/>
    <property type="evidence" value="ECO:0007669"/>
    <property type="project" value="UniProtKB-UniRule"/>
</dbReference>
<protein>
    <recommendedName>
        <fullName evidence="4 5">N5-carboxyaminoimidazole ribonucleotide synthase</fullName>
        <shortName evidence="4 5">N5-CAIR synthase</shortName>
        <ecNumber evidence="4 5">6.3.4.18</ecNumber>
    </recommendedName>
    <alternativeName>
        <fullName evidence="4 5">5-(carboxyamino)imidazole ribonucleotide synthetase</fullName>
    </alternativeName>
</protein>
<dbReference type="NCBIfam" id="NF004676">
    <property type="entry name" value="PRK06019.1-2"/>
    <property type="match status" value="1"/>
</dbReference>
<dbReference type="OrthoDB" id="9804625at2"/>
<comment type="similarity">
    <text evidence="4 5">Belongs to the PurK/PurT family.</text>
</comment>
<keyword evidence="1 4" id="KW-0547">Nucleotide-binding</keyword>
<dbReference type="PANTHER" id="PTHR11609:SF5">
    <property type="entry name" value="PHOSPHORIBOSYLAMINOIMIDAZOLE CARBOXYLASE"/>
    <property type="match status" value="1"/>
</dbReference>
<sequence length="397" mass="42096">MATNAVPPVLPIAPGNWLGMIGGGQLGRMFCQAAQSMGYKVAVLDPIERCPAGAVADLHIQTAYDDQAGLARLSERCAAISTEFENVPALSLQKLAAHSRVSPAAEAVAIVQDRILEKAFIGKMGVPLAPYAAIHGRDDIERAPSTLFPGILKAARFGYDGKGQARIASREQALEAFDSFGGAACVLEALMPLESEFSVVLARGFDGRAVTYPCARNEHHDGILAVSTVATEFSAAEAALHRQAGQAALNIAQGLGYYGVLCVEFFVLRDGALVANEIAPRPHNSGHYTMDACVTSQFEQQVRVMAGLPLGSTDSLCPALMLNILGDVWFDPATGEKREPDWSAVLRTPNAKLHLYGKQEARRGRKMGHINLVAPTLSAARDAAAAVAGALHMPFSL</sequence>
<comment type="pathway">
    <text evidence="4 5">Purine metabolism; IMP biosynthesis via de novo pathway; 5-amino-1-(5-phospho-D-ribosyl)imidazole-4-carboxylate from 5-amino-1-(5-phospho-D-ribosyl)imidazole (N5-CAIR route): step 1/2.</text>
</comment>
<feature type="binding site" evidence="4">
    <location>
        <position position="219"/>
    </location>
    <ligand>
        <name>ATP</name>
        <dbReference type="ChEBI" id="CHEBI:30616"/>
    </ligand>
</feature>
<comment type="catalytic activity">
    <reaction evidence="4 5">
        <text>5-amino-1-(5-phospho-beta-D-ribosyl)imidazole + hydrogencarbonate + ATP = 5-carboxyamino-1-(5-phospho-D-ribosyl)imidazole + ADP + phosphate + 2 H(+)</text>
        <dbReference type="Rhea" id="RHEA:19317"/>
        <dbReference type="ChEBI" id="CHEBI:15378"/>
        <dbReference type="ChEBI" id="CHEBI:17544"/>
        <dbReference type="ChEBI" id="CHEBI:30616"/>
        <dbReference type="ChEBI" id="CHEBI:43474"/>
        <dbReference type="ChEBI" id="CHEBI:58730"/>
        <dbReference type="ChEBI" id="CHEBI:137981"/>
        <dbReference type="ChEBI" id="CHEBI:456216"/>
        <dbReference type="EC" id="6.3.4.18"/>
    </reaction>
</comment>
<dbReference type="InterPro" id="IPR003135">
    <property type="entry name" value="ATP-grasp_carboxylate-amine"/>
</dbReference>
<dbReference type="AlphaFoldDB" id="A0A4R3LXD5"/>
<dbReference type="Pfam" id="PF22660">
    <property type="entry name" value="RS_preATP-grasp-like"/>
    <property type="match status" value="1"/>
</dbReference>
<evidence type="ECO:0000256" key="4">
    <source>
        <dbReference type="HAMAP-Rule" id="MF_01928"/>
    </source>
</evidence>
<dbReference type="PROSITE" id="PS50975">
    <property type="entry name" value="ATP_GRASP"/>
    <property type="match status" value="1"/>
</dbReference>
<dbReference type="GO" id="GO:0046872">
    <property type="term" value="F:metal ion binding"/>
    <property type="evidence" value="ECO:0007669"/>
    <property type="project" value="InterPro"/>
</dbReference>
<dbReference type="Gene3D" id="3.30.470.20">
    <property type="entry name" value="ATP-grasp fold, B domain"/>
    <property type="match status" value="1"/>
</dbReference>
<organism evidence="7 8">
    <name type="scientific">Paralcaligenes ureilyticus</name>
    <dbReference type="NCBI Taxonomy" id="627131"/>
    <lineage>
        <taxon>Bacteria</taxon>
        <taxon>Pseudomonadati</taxon>
        <taxon>Pseudomonadota</taxon>
        <taxon>Betaproteobacteria</taxon>
        <taxon>Burkholderiales</taxon>
        <taxon>Alcaligenaceae</taxon>
        <taxon>Paralcaligenes</taxon>
    </lineage>
</organism>
<dbReference type="InterPro" id="IPR013815">
    <property type="entry name" value="ATP_grasp_subdomain_1"/>
</dbReference>
<dbReference type="SUPFAM" id="SSF51246">
    <property type="entry name" value="Rudiment single hybrid motif"/>
    <property type="match status" value="1"/>
</dbReference>
<keyword evidence="8" id="KW-1185">Reference proteome</keyword>
<keyword evidence="4 5" id="KW-0436">Ligase</keyword>
<dbReference type="SUPFAM" id="SSF52440">
    <property type="entry name" value="PreATP-grasp domain"/>
    <property type="match status" value="1"/>
</dbReference>
<gene>
    <name evidence="4 5" type="primary">purK</name>
    <name evidence="7" type="ORF">EDC26_11050</name>
</gene>
<feature type="binding site" evidence="4">
    <location>
        <begin position="276"/>
        <end position="277"/>
    </location>
    <ligand>
        <name>ATP</name>
        <dbReference type="ChEBI" id="CHEBI:30616"/>
    </ligand>
</feature>
<evidence type="ECO:0000256" key="1">
    <source>
        <dbReference type="ARBA" id="ARBA00022741"/>
    </source>
</evidence>
<accession>A0A4R3LXD5</accession>
<dbReference type="InterPro" id="IPR011054">
    <property type="entry name" value="Rudment_hybrid_motif"/>
</dbReference>
<evidence type="ECO:0000259" key="6">
    <source>
        <dbReference type="PROSITE" id="PS50975"/>
    </source>
</evidence>
<dbReference type="Gene3D" id="3.40.50.20">
    <property type="match status" value="1"/>
</dbReference>
<dbReference type="GO" id="GO:0005829">
    <property type="term" value="C:cytosol"/>
    <property type="evidence" value="ECO:0007669"/>
    <property type="project" value="TreeGrafter"/>
</dbReference>
<evidence type="ECO:0000256" key="3">
    <source>
        <dbReference type="ARBA" id="ARBA00022840"/>
    </source>
</evidence>
<feature type="binding site" evidence="4">
    <location>
        <position position="196"/>
    </location>
    <ligand>
        <name>ATP</name>
        <dbReference type="ChEBI" id="CHEBI:30616"/>
    </ligand>
</feature>
<keyword evidence="2 4" id="KW-0658">Purine biosynthesis</keyword>
<feature type="binding site" evidence="4">
    <location>
        <position position="153"/>
    </location>
    <ligand>
        <name>ATP</name>
        <dbReference type="ChEBI" id="CHEBI:30616"/>
    </ligand>
</feature>
<evidence type="ECO:0000313" key="7">
    <source>
        <dbReference type="EMBL" id="TCT05310.1"/>
    </source>
</evidence>
<dbReference type="Proteomes" id="UP000295525">
    <property type="component" value="Unassembled WGS sequence"/>
</dbReference>
<dbReference type="Gene3D" id="3.30.1490.20">
    <property type="entry name" value="ATP-grasp fold, A domain"/>
    <property type="match status" value="1"/>
</dbReference>
<dbReference type="Pfam" id="PF02222">
    <property type="entry name" value="ATP-grasp"/>
    <property type="match status" value="1"/>
</dbReference>
<feature type="binding site" evidence="4">
    <location>
        <begin position="158"/>
        <end position="164"/>
    </location>
    <ligand>
        <name>ATP</name>
        <dbReference type="ChEBI" id="CHEBI:30616"/>
    </ligand>
</feature>
<comment type="subunit">
    <text evidence="4 5">Homodimer.</text>
</comment>
<evidence type="ECO:0000256" key="5">
    <source>
        <dbReference type="RuleBase" id="RU361200"/>
    </source>
</evidence>
<evidence type="ECO:0000256" key="2">
    <source>
        <dbReference type="ARBA" id="ARBA00022755"/>
    </source>
</evidence>
<dbReference type="EMBL" id="SMAJ01000010">
    <property type="protein sequence ID" value="TCT05310.1"/>
    <property type="molecule type" value="Genomic_DNA"/>
</dbReference>
<dbReference type="NCBIfam" id="NF004679">
    <property type="entry name" value="PRK06019.1-5"/>
    <property type="match status" value="1"/>
</dbReference>
<dbReference type="UniPathway" id="UPA00074">
    <property type="reaction ID" value="UER00942"/>
</dbReference>
<dbReference type="GO" id="GO:0004638">
    <property type="term" value="F:phosphoribosylaminoimidazole carboxylase activity"/>
    <property type="evidence" value="ECO:0007669"/>
    <property type="project" value="InterPro"/>
</dbReference>
<dbReference type="Pfam" id="PF17769">
    <property type="entry name" value="PurK_C"/>
    <property type="match status" value="1"/>
</dbReference>
<evidence type="ECO:0000313" key="8">
    <source>
        <dbReference type="Proteomes" id="UP000295525"/>
    </source>
</evidence>
<reference evidence="7 8" key="1">
    <citation type="submission" date="2019-03" db="EMBL/GenBank/DDBJ databases">
        <title>Genomic Encyclopedia of Type Strains, Phase IV (KMG-IV): sequencing the most valuable type-strain genomes for metagenomic binning, comparative biology and taxonomic classification.</title>
        <authorList>
            <person name="Goeker M."/>
        </authorList>
    </citation>
    <scope>NUCLEOTIDE SEQUENCE [LARGE SCALE GENOMIC DNA]</scope>
    <source>
        <strain evidence="7 8">DSM 24591</strain>
    </source>
</reference>
<dbReference type="EC" id="6.3.4.18" evidence="4 5"/>
<dbReference type="HAMAP" id="MF_01928">
    <property type="entry name" value="PurK"/>
    <property type="match status" value="1"/>
</dbReference>
<proteinExistence type="inferred from homology"/>
<dbReference type="SUPFAM" id="SSF56059">
    <property type="entry name" value="Glutathione synthetase ATP-binding domain-like"/>
    <property type="match status" value="1"/>
</dbReference>
<dbReference type="PANTHER" id="PTHR11609">
    <property type="entry name" value="PURINE BIOSYNTHESIS PROTEIN 6/7, PUR6/7"/>
    <property type="match status" value="1"/>
</dbReference>
<dbReference type="GO" id="GO:0006189">
    <property type="term" value="P:'de novo' IMP biosynthetic process"/>
    <property type="evidence" value="ECO:0007669"/>
    <property type="project" value="UniProtKB-UniRule"/>
</dbReference>
<feature type="domain" description="ATP-grasp" evidence="6">
    <location>
        <begin position="118"/>
        <end position="306"/>
    </location>
</feature>
<feature type="binding site" evidence="4">
    <location>
        <position position="114"/>
    </location>
    <ligand>
        <name>ATP</name>
        <dbReference type="ChEBI" id="CHEBI:30616"/>
    </ligand>
</feature>
<comment type="caution">
    <text evidence="4">Lacks conserved residue(s) required for the propagation of feature annotation.</text>
</comment>
<dbReference type="InterPro" id="IPR005875">
    <property type="entry name" value="PurK"/>
</dbReference>
<dbReference type="InterPro" id="IPR016185">
    <property type="entry name" value="PreATP-grasp_dom_sf"/>
</dbReference>
<keyword evidence="3 4" id="KW-0067">ATP-binding</keyword>
<comment type="caution">
    <text evidence="7">The sequence shown here is derived from an EMBL/GenBank/DDBJ whole genome shotgun (WGS) entry which is preliminary data.</text>
</comment>
<dbReference type="NCBIfam" id="NF004677">
    <property type="entry name" value="PRK06019.1-3"/>
    <property type="match status" value="1"/>
</dbReference>
<dbReference type="GO" id="GO:0034028">
    <property type="term" value="F:5-(carboxyamino)imidazole ribonucleotide synthase activity"/>
    <property type="evidence" value="ECO:0007669"/>
    <property type="project" value="UniProtKB-UniRule"/>
</dbReference>
<dbReference type="NCBIfam" id="TIGR01161">
    <property type="entry name" value="purK"/>
    <property type="match status" value="1"/>
</dbReference>
<comment type="function">
    <text evidence="5">Catalyzes the ATP-dependent conversion of 5-aminoimidazole ribonucleotide (AIR) and HCO(3)- to N5-carboxyaminoimidazole ribonucleotide (N5-CAIR).</text>
</comment>
<dbReference type="RefSeq" id="WP_132583367.1">
    <property type="nucleotide sequence ID" value="NZ_SMAJ01000010.1"/>
</dbReference>
<name>A0A4R3LXD5_9BURK</name>
<dbReference type="InterPro" id="IPR054350">
    <property type="entry name" value="PurT/PurK_preATP-grasp"/>
</dbReference>
<dbReference type="InterPro" id="IPR040686">
    <property type="entry name" value="PurK_C"/>
</dbReference>
<dbReference type="InterPro" id="IPR011761">
    <property type="entry name" value="ATP-grasp"/>
</dbReference>